<dbReference type="Proteomes" id="UP000295008">
    <property type="component" value="Unassembled WGS sequence"/>
</dbReference>
<feature type="binding site" evidence="4">
    <location>
        <begin position="4"/>
        <end position="8"/>
    </location>
    <ligand>
        <name>ATP</name>
        <dbReference type="ChEBI" id="CHEBI:30616"/>
    </ligand>
</feature>
<dbReference type="InterPro" id="IPR002698">
    <property type="entry name" value="FTHF_cligase"/>
</dbReference>
<dbReference type="EC" id="6.3.3.2" evidence="5"/>
<dbReference type="SUPFAM" id="SSF100950">
    <property type="entry name" value="NagB/RpiA/CoA transferase-like"/>
    <property type="match status" value="1"/>
</dbReference>
<dbReference type="PIRSF" id="PIRSF006806">
    <property type="entry name" value="FTHF_cligase"/>
    <property type="match status" value="1"/>
</dbReference>
<dbReference type="GO" id="GO:0030272">
    <property type="term" value="F:5-formyltetrahydrofolate cyclo-ligase activity"/>
    <property type="evidence" value="ECO:0007669"/>
    <property type="project" value="UniProtKB-EC"/>
</dbReference>
<dbReference type="Pfam" id="PF01812">
    <property type="entry name" value="5-FTHF_cyc-lig"/>
    <property type="match status" value="1"/>
</dbReference>
<keyword evidence="5" id="KW-0460">Magnesium</keyword>
<comment type="similarity">
    <text evidence="1 5">Belongs to the 5-formyltetrahydrofolate cyclo-ligase family.</text>
</comment>
<evidence type="ECO:0000256" key="4">
    <source>
        <dbReference type="PIRSR" id="PIRSR006806-1"/>
    </source>
</evidence>
<keyword evidence="2 4" id="KW-0547">Nucleotide-binding</keyword>
<feature type="binding site" evidence="4">
    <location>
        <position position="55"/>
    </location>
    <ligand>
        <name>substrate</name>
    </ligand>
</feature>
<keyword evidence="6" id="KW-0436">Ligase</keyword>
<organism evidence="6 7">
    <name type="scientific">Hydrogenispora ethanolica</name>
    <dbReference type="NCBI Taxonomy" id="1082276"/>
    <lineage>
        <taxon>Bacteria</taxon>
        <taxon>Bacillati</taxon>
        <taxon>Bacillota</taxon>
        <taxon>Hydrogenispora</taxon>
    </lineage>
</organism>
<dbReference type="RefSeq" id="WP_132014336.1">
    <property type="nucleotide sequence ID" value="NZ_SLUN01000012.1"/>
</dbReference>
<keyword evidence="5" id="KW-0479">Metal-binding</keyword>
<evidence type="ECO:0000256" key="5">
    <source>
        <dbReference type="RuleBase" id="RU361279"/>
    </source>
</evidence>
<name>A0A4R1RTJ7_HYDET</name>
<keyword evidence="7" id="KW-1185">Reference proteome</keyword>
<dbReference type="GO" id="GO:0005524">
    <property type="term" value="F:ATP binding"/>
    <property type="evidence" value="ECO:0007669"/>
    <property type="project" value="UniProtKB-KW"/>
</dbReference>
<keyword evidence="3 4" id="KW-0067">ATP-binding</keyword>
<dbReference type="InterPro" id="IPR024185">
    <property type="entry name" value="FTHF_cligase-like_sf"/>
</dbReference>
<gene>
    <name evidence="6" type="ORF">EDC14_10129</name>
</gene>
<dbReference type="GO" id="GO:0009396">
    <property type="term" value="P:folic acid-containing compound biosynthetic process"/>
    <property type="evidence" value="ECO:0007669"/>
    <property type="project" value="TreeGrafter"/>
</dbReference>
<comment type="caution">
    <text evidence="6">The sequence shown here is derived from an EMBL/GenBank/DDBJ whole genome shotgun (WGS) entry which is preliminary data.</text>
</comment>
<comment type="catalytic activity">
    <reaction evidence="5">
        <text>(6S)-5-formyl-5,6,7,8-tetrahydrofolate + ATP = (6R)-5,10-methenyltetrahydrofolate + ADP + phosphate</text>
        <dbReference type="Rhea" id="RHEA:10488"/>
        <dbReference type="ChEBI" id="CHEBI:30616"/>
        <dbReference type="ChEBI" id="CHEBI:43474"/>
        <dbReference type="ChEBI" id="CHEBI:57455"/>
        <dbReference type="ChEBI" id="CHEBI:57457"/>
        <dbReference type="ChEBI" id="CHEBI:456216"/>
        <dbReference type="EC" id="6.3.3.2"/>
    </reaction>
</comment>
<evidence type="ECO:0000256" key="1">
    <source>
        <dbReference type="ARBA" id="ARBA00010638"/>
    </source>
</evidence>
<dbReference type="NCBIfam" id="TIGR02727">
    <property type="entry name" value="MTHFS_bact"/>
    <property type="match status" value="1"/>
</dbReference>
<comment type="cofactor">
    <cofactor evidence="5">
        <name>Mg(2+)</name>
        <dbReference type="ChEBI" id="CHEBI:18420"/>
    </cofactor>
</comment>
<dbReference type="EMBL" id="SLUN01000012">
    <property type="protein sequence ID" value="TCL69312.1"/>
    <property type="molecule type" value="Genomic_DNA"/>
</dbReference>
<dbReference type="GO" id="GO:0035999">
    <property type="term" value="P:tetrahydrofolate interconversion"/>
    <property type="evidence" value="ECO:0007669"/>
    <property type="project" value="TreeGrafter"/>
</dbReference>
<dbReference type="Gene3D" id="3.40.50.10420">
    <property type="entry name" value="NagB/RpiA/CoA transferase-like"/>
    <property type="match status" value="1"/>
</dbReference>
<dbReference type="PANTHER" id="PTHR23407:SF1">
    <property type="entry name" value="5-FORMYLTETRAHYDROFOLATE CYCLO-LIGASE"/>
    <property type="match status" value="1"/>
</dbReference>
<evidence type="ECO:0000256" key="3">
    <source>
        <dbReference type="ARBA" id="ARBA00022840"/>
    </source>
</evidence>
<evidence type="ECO:0000313" key="7">
    <source>
        <dbReference type="Proteomes" id="UP000295008"/>
    </source>
</evidence>
<evidence type="ECO:0000256" key="2">
    <source>
        <dbReference type="ARBA" id="ARBA00022741"/>
    </source>
</evidence>
<reference evidence="6 7" key="1">
    <citation type="submission" date="2019-03" db="EMBL/GenBank/DDBJ databases">
        <title>Genomic Encyclopedia of Type Strains, Phase IV (KMG-IV): sequencing the most valuable type-strain genomes for metagenomic binning, comparative biology and taxonomic classification.</title>
        <authorList>
            <person name="Goeker M."/>
        </authorList>
    </citation>
    <scope>NUCLEOTIDE SEQUENCE [LARGE SCALE GENOMIC DNA]</scope>
    <source>
        <strain evidence="6 7">LX-B</strain>
    </source>
</reference>
<accession>A0A4R1RTJ7</accession>
<protein>
    <recommendedName>
        <fullName evidence="5">5-formyltetrahydrofolate cyclo-ligase</fullName>
        <ecNumber evidence="5">6.3.3.2</ecNumber>
    </recommendedName>
</protein>
<sequence length="193" mass="21913">MYSKTELRQSLREQLERMTPDQYQLWNSQIEQHFFRLERVCQAQKIMIYYSVRHEVMTIGMIQRLLGLGKTVALPICTPERDLKAGLITSLDQLVPARFGLKEPPPEVPVMPPEALDLVVVPGLAFDRSGNRLGHGAGYYDRFLMRAGSVYRLGLAYAFQVVSELPAEPHDQPLNGILTPDGLVLIDRCDQVY</sequence>
<dbReference type="AlphaFoldDB" id="A0A4R1RTJ7"/>
<dbReference type="GO" id="GO:0046872">
    <property type="term" value="F:metal ion binding"/>
    <property type="evidence" value="ECO:0007669"/>
    <property type="project" value="UniProtKB-KW"/>
</dbReference>
<dbReference type="InterPro" id="IPR037171">
    <property type="entry name" value="NagB/RpiA_transferase-like"/>
</dbReference>
<dbReference type="PANTHER" id="PTHR23407">
    <property type="entry name" value="ATPASE INHIBITOR/5-FORMYLTETRAHYDROFOLATE CYCLO-LIGASE"/>
    <property type="match status" value="1"/>
</dbReference>
<dbReference type="OrthoDB" id="9801938at2"/>
<evidence type="ECO:0000313" key="6">
    <source>
        <dbReference type="EMBL" id="TCL69312.1"/>
    </source>
</evidence>
<proteinExistence type="inferred from homology"/>
<feature type="binding site" evidence="4">
    <location>
        <begin position="132"/>
        <end position="140"/>
    </location>
    <ligand>
        <name>ATP</name>
        <dbReference type="ChEBI" id="CHEBI:30616"/>
    </ligand>
</feature>